<comment type="caution">
    <text evidence="10">The sequence shown here is derived from an EMBL/GenBank/DDBJ whole genome shotgun (WGS) entry which is preliminary data.</text>
</comment>
<keyword evidence="4" id="KW-0521">NADP</keyword>
<dbReference type="GO" id="GO:0005829">
    <property type="term" value="C:cytosol"/>
    <property type="evidence" value="ECO:0007669"/>
    <property type="project" value="TreeGrafter"/>
</dbReference>
<proteinExistence type="predicted"/>
<dbReference type="GO" id="GO:0009051">
    <property type="term" value="P:pentose-phosphate shunt, oxidative branch"/>
    <property type="evidence" value="ECO:0007669"/>
    <property type="project" value="TreeGrafter"/>
</dbReference>
<comment type="catalytic activity">
    <reaction evidence="7">
        <text>D-glucose 6-phosphate + NADP(+) = 6-phospho-D-glucono-1,5-lactone + NADPH + H(+)</text>
        <dbReference type="Rhea" id="RHEA:15841"/>
        <dbReference type="ChEBI" id="CHEBI:15378"/>
        <dbReference type="ChEBI" id="CHEBI:57783"/>
        <dbReference type="ChEBI" id="CHEBI:57955"/>
        <dbReference type="ChEBI" id="CHEBI:58349"/>
        <dbReference type="ChEBI" id="CHEBI:61548"/>
        <dbReference type="EC" id="1.1.1.49"/>
    </reaction>
    <physiologicalReaction direction="left-to-right" evidence="7">
        <dbReference type="Rhea" id="RHEA:15842"/>
    </physiologicalReaction>
</comment>
<evidence type="ECO:0000256" key="7">
    <source>
        <dbReference type="ARBA" id="ARBA00047696"/>
    </source>
</evidence>
<dbReference type="UniPathway" id="UPA00115"/>
<evidence type="ECO:0000313" key="10">
    <source>
        <dbReference type="EMBL" id="TKC47555.1"/>
    </source>
</evidence>
<dbReference type="Pfam" id="PF02781">
    <property type="entry name" value="G6PD_C"/>
    <property type="match status" value="1"/>
</dbReference>
<protein>
    <recommendedName>
        <fullName evidence="2">glucose-6-phosphate dehydrogenase (NADP(+))</fullName>
        <ecNumber evidence="2">1.1.1.49</ecNumber>
    </recommendedName>
</protein>
<evidence type="ECO:0000256" key="2">
    <source>
        <dbReference type="ARBA" id="ARBA00013019"/>
    </source>
</evidence>
<keyword evidence="6" id="KW-0119">Carbohydrate metabolism</keyword>
<dbReference type="GO" id="GO:0050661">
    <property type="term" value="F:NADP binding"/>
    <property type="evidence" value="ECO:0007669"/>
    <property type="project" value="InterPro"/>
</dbReference>
<dbReference type="GO" id="GO:0006006">
    <property type="term" value="P:glucose metabolic process"/>
    <property type="evidence" value="ECO:0007669"/>
    <property type="project" value="UniProtKB-KW"/>
</dbReference>
<dbReference type="PANTHER" id="PTHR23429">
    <property type="entry name" value="GLUCOSE-6-PHOSPHATE 1-DEHYDROGENASE G6PD"/>
    <property type="match status" value="1"/>
</dbReference>
<dbReference type="Gene3D" id="3.30.360.10">
    <property type="entry name" value="Dihydrodipicolinate Reductase, domain 2"/>
    <property type="match status" value="1"/>
</dbReference>
<dbReference type="EMBL" id="RWIC01000205">
    <property type="protein sequence ID" value="TKC47555.1"/>
    <property type="molecule type" value="Genomic_DNA"/>
</dbReference>
<dbReference type="InterPro" id="IPR001282">
    <property type="entry name" value="G6P_DH"/>
</dbReference>
<evidence type="ECO:0000259" key="8">
    <source>
        <dbReference type="Pfam" id="PF00479"/>
    </source>
</evidence>
<organism evidence="10 11">
    <name type="scientific">Monodon monoceros</name>
    <name type="common">Narwhal</name>
    <name type="synonym">Ceratodon monodon</name>
    <dbReference type="NCBI Taxonomy" id="40151"/>
    <lineage>
        <taxon>Eukaryota</taxon>
        <taxon>Metazoa</taxon>
        <taxon>Chordata</taxon>
        <taxon>Craniata</taxon>
        <taxon>Vertebrata</taxon>
        <taxon>Euteleostomi</taxon>
        <taxon>Mammalia</taxon>
        <taxon>Eutheria</taxon>
        <taxon>Laurasiatheria</taxon>
        <taxon>Artiodactyla</taxon>
        <taxon>Whippomorpha</taxon>
        <taxon>Cetacea</taxon>
        <taxon>Odontoceti</taxon>
        <taxon>Monodontidae</taxon>
        <taxon>Monodon</taxon>
    </lineage>
</organism>
<dbReference type="Gene3D" id="3.40.50.720">
    <property type="entry name" value="NAD(P)-binding Rossmann-like Domain"/>
    <property type="match status" value="1"/>
</dbReference>
<evidence type="ECO:0000259" key="9">
    <source>
        <dbReference type="Pfam" id="PF02781"/>
    </source>
</evidence>
<evidence type="ECO:0000256" key="4">
    <source>
        <dbReference type="ARBA" id="ARBA00022857"/>
    </source>
</evidence>
<evidence type="ECO:0000256" key="6">
    <source>
        <dbReference type="ARBA" id="ARBA00023277"/>
    </source>
</evidence>
<evidence type="ECO:0000256" key="1">
    <source>
        <dbReference type="ARBA" id="ARBA00004937"/>
    </source>
</evidence>
<gene>
    <name evidence="10" type="ORF">EI555_007980</name>
</gene>
<evidence type="ECO:0000256" key="3">
    <source>
        <dbReference type="ARBA" id="ARBA00022526"/>
    </source>
</evidence>
<dbReference type="Proteomes" id="UP000308365">
    <property type="component" value="Unassembled WGS sequence"/>
</dbReference>
<dbReference type="InterPro" id="IPR036291">
    <property type="entry name" value="NAD(P)-bd_dom_sf"/>
</dbReference>
<feature type="domain" description="Glucose-6-phosphate dehydrogenase NAD-binding" evidence="8">
    <location>
        <begin position="4"/>
        <end position="48"/>
    </location>
</feature>
<dbReference type="PRINTS" id="PR00079">
    <property type="entry name" value="G6PDHDRGNASE"/>
</dbReference>
<dbReference type="EC" id="1.1.1.49" evidence="2"/>
<dbReference type="SUPFAM" id="SSF51735">
    <property type="entry name" value="NAD(P)-binding Rossmann-fold domains"/>
    <property type="match status" value="1"/>
</dbReference>
<feature type="domain" description="Glucose-6-phosphate dehydrogenase C-terminal" evidence="9">
    <location>
        <begin position="50"/>
        <end position="94"/>
    </location>
</feature>
<dbReference type="PANTHER" id="PTHR23429:SF0">
    <property type="entry name" value="GLUCOSE-6-PHOSPHATE 1-DEHYDROGENASE"/>
    <property type="match status" value="1"/>
</dbReference>
<dbReference type="GO" id="GO:0004345">
    <property type="term" value="F:glucose-6-phosphate dehydrogenase activity"/>
    <property type="evidence" value="ECO:0007669"/>
    <property type="project" value="UniProtKB-EC"/>
</dbReference>
<keyword evidence="3" id="KW-0313">Glucose metabolism</keyword>
<evidence type="ECO:0000313" key="11">
    <source>
        <dbReference type="Proteomes" id="UP000308365"/>
    </source>
</evidence>
<dbReference type="AlphaFoldDB" id="A0A4U1FD16"/>
<dbReference type="InterPro" id="IPR022674">
    <property type="entry name" value="G6P_DH_NAD-bd"/>
</dbReference>
<name>A0A4U1FD16_MONMO</name>
<dbReference type="SUPFAM" id="SSF55347">
    <property type="entry name" value="Glyceraldehyde-3-phosphate dehydrogenase-like, C-terminal domain"/>
    <property type="match status" value="1"/>
</dbReference>
<evidence type="ECO:0000256" key="5">
    <source>
        <dbReference type="ARBA" id="ARBA00023002"/>
    </source>
</evidence>
<sequence length="94" mass="11009">MSQIGWNCIIMEKPFGRNLQSSNHISSLFHEDQICRIDHYMGKEMAQNLMVLRFANRIFGPIWNCDNMSYVILTFKESFGTEGCWGYFNDFGIL</sequence>
<accession>A0A4U1FD16</accession>
<comment type="pathway">
    <text evidence="1">Carbohydrate degradation; pentose phosphate pathway; D-ribulose 5-phosphate from D-glucose 6-phosphate (oxidative stage): step 1/3.</text>
</comment>
<dbReference type="InterPro" id="IPR022675">
    <property type="entry name" value="G6P_DH_C"/>
</dbReference>
<keyword evidence="5" id="KW-0560">Oxidoreductase</keyword>
<dbReference type="Pfam" id="PF00479">
    <property type="entry name" value="G6PD_N"/>
    <property type="match status" value="1"/>
</dbReference>
<reference evidence="11" key="1">
    <citation type="journal article" date="2019" name="IScience">
        <title>Narwhal Genome Reveals Long-Term Low Genetic Diversity despite Current Large Abundance Size.</title>
        <authorList>
            <person name="Westbury M.V."/>
            <person name="Petersen B."/>
            <person name="Garde E."/>
            <person name="Heide-Jorgensen M.P."/>
            <person name="Lorenzen E.D."/>
        </authorList>
    </citation>
    <scope>NUCLEOTIDE SEQUENCE [LARGE SCALE GENOMIC DNA]</scope>
</reference>